<organism evidence="2 3">
    <name type="scientific">Steinernema carpocapsae</name>
    <name type="common">Entomopathogenic nematode</name>
    <dbReference type="NCBI Taxonomy" id="34508"/>
    <lineage>
        <taxon>Eukaryota</taxon>
        <taxon>Metazoa</taxon>
        <taxon>Ecdysozoa</taxon>
        <taxon>Nematoda</taxon>
        <taxon>Chromadorea</taxon>
        <taxon>Rhabditida</taxon>
        <taxon>Tylenchina</taxon>
        <taxon>Panagrolaimomorpha</taxon>
        <taxon>Strongyloidoidea</taxon>
        <taxon>Steinernematidae</taxon>
        <taxon>Steinernema</taxon>
    </lineage>
</organism>
<comment type="caution">
    <text evidence="2">The sequence shown here is derived from an EMBL/GenBank/DDBJ whole genome shotgun (WGS) entry which is preliminary data.</text>
</comment>
<accession>A0A4V6A028</accession>
<sequence length="125" mass="14100">MTPFEMWVSTILRILKWNINLTAMIAINAVLTAICVRHMSCDQTSDPKNATKTFDWILLHNEGEIVLQTFLLLNEVVVATIPLMFFSAYKSSLATLRPLKRLGVLATSTLTVWIVIYLTQASFVP</sequence>
<evidence type="ECO:0000313" key="3">
    <source>
        <dbReference type="Proteomes" id="UP000298663"/>
    </source>
</evidence>
<dbReference type="Proteomes" id="UP000298663">
    <property type="component" value="Unassembled WGS sequence"/>
</dbReference>
<keyword evidence="1" id="KW-1133">Transmembrane helix</keyword>
<proteinExistence type="predicted"/>
<evidence type="ECO:0000256" key="1">
    <source>
        <dbReference type="SAM" id="Phobius"/>
    </source>
</evidence>
<dbReference type="EMBL" id="AZBU02000007">
    <property type="protein sequence ID" value="TKR69885.1"/>
    <property type="molecule type" value="Genomic_DNA"/>
</dbReference>
<evidence type="ECO:0000313" key="2">
    <source>
        <dbReference type="EMBL" id="TKR69885.1"/>
    </source>
</evidence>
<dbReference type="AlphaFoldDB" id="A0A4V6A028"/>
<feature type="transmembrane region" description="Helical" evidence="1">
    <location>
        <begin position="65"/>
        <end position="89"/>
    </location>
</feature>
<keyword evidence="3" id="KW-1185">Reference proteome</keyword>
<protein>
    <submittedName>
        <fullName evidence="2">Uncharacterized protein</fullName>
    </submittedName>
</protein>
<reference evidence="2 3" key="1">
    <citation type="journal article" date="2015" name="Genome Biol.">
        <title>Comparative genomics of Steinernema reveals deeply conserved gene regulatory networks.</title>
        <authorList>
            <person name="Dillman A.R."/>
            <person name="Macchietto M."/>
            <person name="Porter C.F."/>
            <person name="Rogers A."/>
            <person name="Williams B."/>
            <person name="Antoshechkin I."/>
            <person name="Lee M.M."/>
            <person name="Goodwin Z."/>
            <person name="Lu X."/>
            <person name="Lewis E.E."/>
            <person name="Goodrich-Blair H."/>
            <person name="Stock S.P."/>
            <person name="Adams B.J."/>
            <person name="Sternberg P.W."/>
            <person name="Mortazavi A."/>
        </authorList>
    </citation>
    <scope>NUCLEOTIDE SEQUENCE [LARGE SCALE GENOMIC DNA]</scope>
    <source>
        <strain evidence="2 3">ALL</strain>
    </source>
</reference>
<feature type="transmembrane region" description="Helical" evidence="1">
    <location>
        <begin position="21"/>
        <end position="39"/>
    </location>
</feature>
<keyword evidence="1" id="KW-0472">Membrane</keyword>
<reference evidence="2 3" key="2">
    <citation type="journal article" date="2019" name="G3 (Bethesda)">
        <title>Hybrid Assembly of the Genome of the Entomopathogenic Nematode Steinernema carpocapsae Identifies the X-Chromosome.</title>
        <authorList>
            <person name="Serra L."/>
            <person name="Macchietto M."/>
            <person name="Macias-Munoz A."/>
            <person name="McGill C.J."/>
            <person name="Rodriguez I.M."/>
            <person name="Rodriguez B."/>
            <person name="Murad R."/>
            <person name="Mortazavi A."/>
        </authorList>
    </citation>
    <scope>NUCLEOTIDE SEQUENCE [LARGE SCALE GENOMIC DNA]</scope>
    <source>
        <strain evidence="2 3">ALL</strain>
    </source>
</reference>
<name>A0A4V6A028_STECR</name>
<keyword evidence="1" id="KW-0812">Transmembrane</keyword>
<feature type="transmembrane region" description="Helical" evidence="1">
    <location>
        <begin position="101"/>
        <end position="119"/>
    </location>
</feature>
<gene>
    <name evidence="2" type="ORF">L596_021977</name>
</gene>